<dbReference type="EMBL" id="JAHRIQ010092697">
    <property type="protein sequence ID" value="MEQ2250397.1"/>
    <property type="molecule type" value="Genomic_DNA"/>
</dbReference>
<keyword evidence="2" id="KW-1185">Reference proteome</keyword>
<evidence type="ECO:0000313" key="1">
    <source>
        <dbReference type="EMBL" id="MEQ2250397.1"/>
    </source>
</evidence>
<accession>A0ABV0UZ00</accession>
<dbReference type="Proteomes" id="UP001482620">
    <property type="component" value="Unassembled WGS sequence"/>
</dbReference>
<evidence type="ECO:0000313" key="2">
    <source>
        <dbReference type="Proteomes" id="UP001482620"/>
    </source>
</evidence>
<comment type="caution">
    <text evidence="1">The sequence shown here is derived from an EMBL/GenBank/DDBJ whole genome shotgun (WGS) entry which is preliminary data.</text>
</comment>
<proteinExistence type="predicted"/>
<name>A0ABV0UZ00_9TELE</name>
<reference evidence="1 2" key="1">
    <citation type="submission" date="2021-06" db="EMBL/GenBank/DDBJ databases">
        <authorList>
            <person name="Palmer J.M."/>
        </authorList>
    </citation>
    <scope>NUCLEOTIDE SEQUENCE [LARGE SCALE GENOMIC DNA]</scope>
    <source>
        <strain evidence="2">if_2019</strain>
        <tissue evidence="1">Muscle</tissue>
    </source>
</reference>
<organism evidence="1 2">
    <name type="scientific">Ilyodon furcidens</name>
    <name type="common">goldbreast splitfin</name>
    <dbReference type="NCBI Taxonomy" id="33524"/>
    <lineage>
        <taxon>Eukaryota</taxon>
        <taxon>Metazoa</taxon>
        <taxon>Chordata</taxon>
        <taxon>Craniata</taxon>
        <taxon>Vertebrata</taxon>
        <taxon>Euteleostomi</taxon>
        <taxon>Actinopterygii</taxon>
        <taxon>Neopterygii</taxon>
        <taxon>Teleostei</taxon>
        <taxon>Neoteleostei</taxon>
        <taxon>Acanthomorphata</taxon>
        <taxon>Ovalentaria</taxon>
        <taxon>Atherinomorphae</taxon>
        <taxon>Cyprinodontiformes</taxon>
        <taxon>Goodeidae</taxon>
        <taxon>Ilyodon</taxon>
    </lineage>
</organism>
<gene>
    <name evidence="1" type="ORF">ILYODFUR_000333</name>
</gene>
<sequence>MGFAERLRTRTFLSSRHSPENAEEKQMRSRLTDGVFTCYLPQLVSLPCFVCMHVCERGERVQRGDGDIKQLLEPKIWLFLGSLAAKFKKKIMCLSSYFFAKGSDFTSSWCLTICTSFIELPSSRTKAKALPSV</sequence>
<protein>
    <submittedName>
        <fullName evidence="1">Uncharacterized protein</fullName>
    </submittedName>
</protein>